<sequence>MGWRCSKDRTPSMKRNSECLGPLWLCGPLDLGGTEKPSGSPLALLRRVAEASVDEQVRERAAACFNDHIKYRWRSWPDPFPLPAAEKDPIKTLIVPLVLSSANPTIHAHLRQALAIIGSHDFPRHWPALLPDLTSRLETAIEADDFASVNRVLDTLNSLLEKFCCNGKGPEPLRLDLKHCFDNFCDPLLKTVQIISGKINAAASNAGFEVVSKLSLLIEAQLLCFEMFYSLNFIDLPGFFVKPVDKWMDEFKNYLTVTDQLNELQSAVFENIGLYVKKTDQPFQDYFRPFVEEAVVVLLDDAKPLTVAAIKFLTLVGTSSHYNRLFSQDHVLRQITDKVVVRNMALSDDDEEVFRKDYIEFIRRDMDPKSRRMVTCQLLKAIARRSGLGRVSAMIRNLLALFAENPTTNWKYKDCAISLVLSFKTHPTPVVDFVSFFRSVIMPELQSRDVNSFPILKAGALKFFTKFWFRMPDMGLVGDVVRLLGSDANVVHSYAAIFIKKRLLLSDKRKRSPFARILPVLSKNLFEALKKRGSEENKYVMDCIVHFGTISESPCIVSATSVVISGFCENRKYPDRLFEAFDYLVTRSDLDWVSLVPALDVWILPSVRMMLDRHATEFFPYALWLFSRLMDYDTFKVPPPYKRLILDILNMLIVEALLDKNHMC</sequence>
<comment type="caution">
    <text evidence="9">The sequence shown here is derived from an EMBL/GenBank/DDBJ whole genome shotgun (WGS) entry which is preliminary data.</text>
</comment>
<dbReference type="Gene3D" id="1.25.10.10">
    <property type="entry name" value="Leucine-rich Repeat Variant"/>
    <property type="match status" value="1"/>
</dbReference>
<keyword evidence="10" id="KW-1185">Reference proteome</keyword>
<dbReference type="GO" id="GO:0031267">
    <property type="term" value="F:small GTPase binding"/>
    <property type="evidence" value="ECO:0007669"/>
    <property type="project" value="InterPro"/>
</dbReference>
<feature type="domain" description="Importin N-terminal" evidence="8">
    <location>
        <begin position="27"/>
        <end position="100"/>
    </location>
</feature>
<organism evidence="9 10">
    <name type="scientific">Centaurea solstitialis</name>
    <name type="common">yellow star-thistle</name>
    <dbReference type="NCBI Taxonomy" id="347529"/>
    <lineage>
        <taxon>Eukaryota</taxon>
        <taxon>Viridiplantae</taxon>
        <taxon>Streptophyta</taxon>
        <taxon>Embryophyta</taxon>
        <taxon>Tracheophyta</taxon>
        <taxon>Spermatophyta</taxon>
        <taxon>Magnoliopsida</taxon>
        <taxon>eudicotyledons</taxon>
        <taxon>Gunneridae</taxon>
        <taxon>Pentapetalae</taxon>
        <taxon>asterids</taxon>
        <taxon>campanulids</taxon>
        <taxon>Asterales</taxon>
        <taxon>Asteraceae</taxon>
        <taxon>Carduoideae</taxon>
        <taxon>Cardueae</taxon>
        <taxon>Centaureinae</taxon>
        <taxon>Centaurea</taxon>
    </lineage>
</organism>
<evidence type="ECO:0000256" key="6">
    <source>
        <dbReference type="ARBA" id="ARBA00022927"/>
    </source>
</evidence>
<dbReference type="PROSITE" id="PS50166">
    <property type="entry name" value="IMPORTIN_B_NT"/>
    <property type="match status" value="1"/>
</dbReference>
<evidence type="ECO:0000256" key="3">
    <source>
        <dbReference type="ARBA" id="ARBA00008669"/>
    </source>
</evidence>
<dbReference type="PANTHER" id="PTHR10997:SF8">
    <property type="entry name" value="EXPORTIN-2"/>
    <property type="match status" value="1"/>
</dbReference>
<proteinExistence type="inferred from homology"/>
<evidence type="ECO:0000313" key="10">
    <source>
        <dbReference type="Proteomes" id="UP001172457"/>
    </source>
</evidence>
<evidence type="ECO:0000256" key="4">
    <source>
        <dbReference type="ARBA" id="ARBA00022448"/>
    </source>
</evidence>
<dbReference type="Proteomes" id="UP001172457">
    <property type="component" value="Chromosome 2"/>
</dbReference>
<dbReference type="SUPFAM" id="SSF48371">
    <property type="entry name" value="ARM repeat"/>
    <property type="match status" value="1"/>
</dbReference>
<dbReference type="InterPro" id="IPR001494">
    <property type="entry name" value="Importin-beta_N"/>
</dbReference>
<evidence type="ECO:0000256" key="5">
    <source>
        <dbReference type="ARBA" id="ARBA00022490"/>
    </source>
</evidence>
<evidence type="ECO:0000256" key="7">
    <source>
        <dbReference type="ARBA" id="ARBA00023242"/>
    </source>
</evidence>
<dbReference type="PANTHER" id="PTHR10997">
    <property type="entry name" value="IMPORTIN-7, 8, 11"/>
    <property type="match status" value="1"/>
</dbReference>
<keyword evidence="4" id="KW-0813">Transport</keyword>
<dbReference type="InterPro" id="IPR005043">
    <property type="entry name" value="XPO2_C"/>
</dbReference>
<name>A0AA38TRA6_9ASTR</name>
<dbReference type="GO" id="GO:0006606">
    <property type="term" value="P:protein import into nucleus"/>
    <property type="evidence" value="ECO:0007669"/>
    <property type="project" value="TreeGrafter"/>
</dbReference>
<keyword evidence="7" id="KW-0539">Nucleus</keyword>
<dbReference type="GO" id="GO:0005635">
    <property type="term" value="C:nuclear envelope"/>
    <property type="evidence" value="ECO:0007669"/>
    <property type="project" value="TreeGrafter"/>
</dbReference>
<reference evidence="9" key="1">
    <citation type="submission" date="2023-03" db="EMBL/GenBank/DDBJ databases">
        <title>Chromosome-scale reference genome and RAD-based genetic map of yellow starthistle (Centaurea solstitialis) reveal putative structural variation and QTLs associated with invader traits.</title>
        <authorList>
            <person name="Reatini B."/>
            <person name="Cang F.A."/>
            <person name="Jiang Q."/>
            <person name="Mckibben M.T.W."/>
            <person name="Barker M.S."/>
            <person name="Rieseberg L.H."/>
            <person name="Dlugosch K.M."/>
        </authorList>
    </citation>
    <scope>NUCLEOTIDE SEQUENCE</scope>
    <source>
        <strain evidence="9">CAN-66</strain>
        <tissue evidence="9">Leaf</tissue>
    </source>
</reference>
<dbReference type="Pfam" id="PF03378">
    <property type="entry name" value="CAS_CSE1"/>
    <property type="match status" value="1"/>
</dbReference>
<dbReference type="AlphaFoldDB" id="A0AA38TRA6"/>
<evidence type="ECO:0000256" key="2">
    <source>
        <dbReference type="ARBA" id="ARBA00004496"/>
    </source>
</evidence>
<comment type="similarity">
    <text evidence="3">Belongs to the XPO2/CSE1 family.</text>
</comment>
<evidence type="ECO:0000259" key="8">
    <source>
        <dbReference type="PROSITE" id="PS50166"/>
    </source>
</evidence>
<comment type="subcellular location">
    <subcellularLocation>
        <location evidence="2">Cytoplasm</location>
    </subcellularLocation>
    <subcellularLocation>
        <location evidence="1">Nucleus</location>
    </subcellularLocation>
</comment>
<dbReference type="GO" id="GO:0005049">
    <property type="term" value="F:nuclear export signal receptor activity"/>
    <property type="evidence" value="ECO:0007669"/>
    <property type="project" value="TreeGrafter"/>
</dbReference>
<dbReference type="InterPro" id="IPR016024">
    <property type="entry name" value="ARM-type_fold"/>
</dbReference>
<dbReference type="GO" id="GO:0005829">
    <property type="term" value="C:cytosol"/>
    <property type="evidence" value="ECO:0007669"/>
    <property type="project" value="TreeGrafter"/>
</dbReference>
<accession>A0AA38TRA6</accession>
<dbReference type="Pfam" id="PF08506">
    <property type="entry name" value="Cse1"/>
    <property type="match status" value="1"/>
</dbReference>
<gene>
    <name evidence="9" type="ORF">OSB04_004730</name>
</gene>
<dbReference type="InterPro" id="IPR013713">
    <property type="entry name" value="XPO2_central"/>
</dbReference>
<keyword evidence="6" id="KW-0653">Protein transport</keyword>
<dbReference type="InterPro" id="IPR011989">
    <property type="entry name" value="ARM-like"/>
</dbReference>
<dbReference type="GO" id="GO:0006611">
    <property type="term" value="P:protein export from nucleus"/>
    <property type="evidence" value="ECO:0007669"/>
    <property type="project" value="TreeGrafter"/>
</dbReference>
<dbReference type="EMBL" id="JARYMX010000002">
    <property type="protein sequence ID" value="KAJ9559570.1"/>
    <property type="molecule type" value="Genomic_DNA"/>
</dbReference>
<evidence type="ECO:0000313" key="9">
    <source>
        <dbReference type="EMBL" id="KAJ9559570.1"/>
    </source>
</evidence>
<protein>
    <recommendedName>
        <fullName evidence="8">Importin N-terminal domain-containing protein</fullName>
    </recommendedName>
</protein>
<evidence type="ECO:0000256" key="1">
    <source>
        <dbReference type="ARBA" id="ARBA00004123"/>
    </source>
</evidence>
<keyword evidence="5" id="KW-0963">Cytoplasm</keyword>